<accession>A0AAE0AMQ2</accession>
<dbReference type="EMBL" id="JANJYJ010000004">
    <property type="protein sequence ID" value="KAK3220580.1"/>
    <property type="molecule type" value="Genomic_DNA"/>
</dbReference>
<feature type="domain" description="ABC transporter" evidence="14">
    <location>
        <begin position="702"/>
        <end position="938"/>
    </location>
</feature>
<keyword evidence="5" id="KW-0677">Repeat</keyword>
<dbReference type="SUPFAM" id="SSF52540">
    <property type="entry name" value="P-loop containing nucleoside triphosphate hydrolases"/>
    <property type="match status" value="2"/>
</dbReference>
<feature type="compositionally biased region" description="Low complexity" evidence="12">
    <location>
        <begin position="36"/>
        <end position="55"/>
    </location>
</feature>
<feature type="domain" description="ABC transmembrane type-1" evidence="15">
    <location>
        <begin position="1023"/>
        <end position="1309"/>
    </location>
</feature>
<sequence>MADSSFDNSFSHTYNHRQQHHTTPVVTPYYVSSRASSPFTSRRMSSSLTTPTTTPRLRHHPVPATPFATDYDTSWQGEVSWQFEPSGWRDSRNLGAALSPWAAATTTPNSDAFRRSANDYYQSRTYGGFRSFANPYYESSNYSAVQAGRLELQSYVARDDESFFQSKEHNLGDQRRSHQGLSSSLSTIKEGSIRHVSPMADKDELSSIDFDPLADVERRLSLLEPNTNRNRHDDPHWSSMSRPYVEDDEDDDDVGHAIHRYDGISHGKHQNNHGLSHSRNDNHVGHHQMKHKMDKFHDDLQHKNHGHDAWPSTSHHYGGGGDRYNDIELISVYKEGDVEEEEEEEEVVAKPIGLFSLFKYSTKFDMVLVILGCLGAFINGGSLPWYSFFFGKFVNNIGKDSKNSDKTQMMKEVEQICLLMTGLAAIVVVGAYLEITCWRLVGERSAQRIRTMYLRAVLRQDVGFFDTEVTTGDIMHGISSDVAQIQEVMGEKMAHFIHHIFTFICGYIVGFLQSWKVSLVVLSVIPLTMFCGIAYKAVYVGLTSKEEASYRKAGSVAEQAISSIRTVFSFVAEDHLAERYADLLLKSMPFGAKLGFAKGAGMGVIYLVTYGTWALAFWYGSILVARKEITGGAAIACFFGVNVGGSLVLDFSGDLALSLSYFAQFAQGTVAATRVFEIIDRVPEIDPYDNTGRTLPSVRGKIEFKGVTFAYPSRPDAAILMSLNLLIPSSKTLALVGASGGGKSTIFALIERFYDPIKGMITLDGHDLRALQVSWLRRQIGMVGQEPVLFGTSILENVMMGKENATMKEAIIACKASNAHRFISELPLGYETQVGDRGTQLSGGQKQRIALARAMIKDPRILLLDEPTSALDPESESIVQQAIDKISAGRTTVVIAHRLATVKNANTIVVLDQGSIVEAGDHHQLMEKVGVYYDLVKLASEAILKPLPKQGTEKGTEFSMYEKSVNDVSRSRYANEISRSKYFKSMREEDRVEEEEEKQKPRPNGFQLSEIWNLQKPEATMILMGFILGMHAGAILSIFPLILGQALQAYFGDSPSKLKKEVGYLSIALVGLGFGCIISMTGQQGLCGWAGTKLTMRVRDLLFRSILKQEPGWFDFEENSTGVLVSRLSVDCISFRSVLGDRFSVLLMGLSSAAVGLGISFSLEWRLALLATAVTPFTLGASYLSLIINIGPKLDNNSYAKASTIASGAVSNIRTVTTFSAQEQLIKSFDRALSEPRKQSVKRSQILGITLGFSQGAMYGAYTLTLWFGALLVKQGKTSFGEVYKIFLILVLSSFSVGQLAGLAPDTSMAPTTIPAVLDVIKRRPLIGNDRQKGRKIERSKAFDVELKMVTFAYPSRPEVIVLKDFCLKVKGGSMVALVGGSGSGKSTVIWLTQRFYDPNQGKVMMGGVDLREIDVKWLRKQTALVGQEPALFAGTIRENIALGNPNSSWAEIEEAAQEAYIHKFISSLPQGYETQVGESGVQLSGGQKQRIAIARAILKKSRVLLLDEASSALDLESEKHVQDALRKVSKRTTTIVVAHRLSTIREANMIAVVREGTVVEYGSHDKLLASHMNGVYASLVRSETEANAFS</sequence>
<dbReference type="InterPro" id="IPR003439">
    <property type="entry name" value="ABC_transporter-like_ATP-bd"/>
</dbReference>
<dbReference type="Pfam" id="PF00005">
    <property type="entry name" value="ABC_tran"/>
    <property type="match status" value="2"/>
</dbReference>
<feature type="transmembrane region" description="Helical" evidence="13">
    <location>
        <begin position="629"/>
        <end position="649"/>
    </location>
</feature>
<evidence type="ECO:0000256" key="11">
    <source>
        <dbReference type="ARBA" id="ARBA00062948"/>
    </source>
</evidence>
<dbReference type="GO" id="GO:0005886">
    <property type="term" value="C:plasma membrane"/>
    <property type="evidence" value="ECO:0007669"/>
    <property type="project" value="UniProtKB-SubCell"/>
</dbReference>
<dbReference type="InterPro" id="IPR003593">
    <property type="entry name" value="AAA+_ATPase"/>
</dbReference>
<dbReference type="CDD" id="cd18577">
    <property type="entry name" value="ABC_6TM_Pgp_ABCB1_D1_like"/>
    <property type="match status" value="1"/>
</dbReference>
<evidence type="ECO:0000256" key="6">
    <source>
        <dbReference type="ARBA" id="ARBA00022741"/>
    </source>
</evidence>
<evidence type="ECO:0000256" key="4">
    <source>
        <dbReference type="ARBA" id="ARBA00022692"/>
    </source>
</evidence>
<feature type="transmembrane region" description="Helical" evidence="13">
    <location>
        <begin position="366"/>
        <end position="386"/>
    </location>
</feature>
<keyword evidence="17" id="KW-1185">Reference proteome</keyword>
<dbReference type="SUPFAM" id="SSF90123">
    <property type="entry name" value="ABC transporter transmembrane region"/>
    <property type="match status" value="2"/>
</dbReference>
<dbReference type="GO" id="GO:0015421">
    <property type="term" value="F:ABC-type oligopeptide transporter activity"/>
    <property type="evidence" value="ECO:0007669"/>
    <property type="project" value="TreeGrafter"/>
</dbReference>
<evidence type="ECO:0000256" key="10">
    <source>
        <dbReference type="ARBA" id="ARBA00023180"/>
    </source>
</evidence>
<keyword evidence="4 13" id="KW-0812">Transmembrane</keyword>
<evidence type="ECO:0000256" key="7">
    <source>
        <dbReference type="ARBA" id="ARBA00022840"/>
    </source>
</evidence>
<comment type="similarity">
    <text evidence="2">Belongs to the ABC transporter superfamily. ABCB family. Multidrug resistance exporter (TC 3.A.1.201) subfamily.</text>
</comment>
<dbReference type="GO" id="GO:0005743">
    <property type="term" value="C:mitochondrial inner membrane"/>
    <property type="evidence" value="ECO:0007669"/>
    <property type="project" value="TreeGrafter"/>
</dbReference>
<dbReference type="InterPro" id="IPR039421">
    <property type="entry name" value="Type_1_exporter"/>
</dbReference>
<gene>
    <name evidence="16" type="ORF">Dsin_014550</name>
</gene>
<name>A0AAE0AMQ2_9ROSI</name>
<dbReference type="Pfam" id="PF00664">
    <property type="entry name" value="ABC_membrane"/>
    <property type="match status" value="2"/>
</dbReference>
<comment type="subcellular location">
    <subcellularLocation>
        <location evidence="1">Cell membrane</location>
        <topology evidence="1">Multi-pass membrane protein</topology>
    </subcellularLocation>
</comment>
<proteinExistence type="inferred from homology"/>
<feature type="transmembrane region" description="Helical" evidence="13">
    <location>
        <begin position="603"/>
        <end position="623"/>
    </location>
</feature>
<feature type="transmembrane region" description="Helical" evidence="13">
    <location>
        <begin position="1062"/>
        <end position="1080"/>
    </location>
</feature>
<organism evidence="16 17">
    <name type="scientific">Dipteronia sinensis</name>
    <dbReference type="NCBI Taxonomy" id="43782"/>
    <lineage>
        <taxon>Eukaryota</taxon>
        <taxon>Viridiplantae</taxon>
        <taxon>Streptophyta</taxon>
        <taxon>Embryophyta</taxon>
        <taxon>Tracheophyta</taxon>
        <taxon>Spermatophyta</taxon>
        <taxon>Magnoliopsida</taxon>
        <taxon>eudicotyledons</taxon>
        <taxon>Gunneridae</taxon>
        <taxon>Pentapetalae</taxon>
        <taxon>rosids</taxon>
        <taxon>malvids</taxon>
        <taxon>Sapindales</taxon>
        <taxon>Sapindaceae</taxon>
        <taxon>Hippocastanoideae</taxon>
        <taxon>Acereae</taxon>
        <taxon>Dipteronia</taxon>
    </lineage>
</organism>
<evidence type="ECO:0000256" key="9">
    <source>
        <dbReference type="ARBA" id="ARBA00023136"/>
    </source>
</evidence>
<dbReference type="GO" id="GO:0005524">
    <property type="term" value="F:ATP binding"/>
    <property type="evidence" value="ECO:0007669"/>
    <property type="project" value="UniProtKB-KW"/>
</dbReference>
<evidence type="ECO:0000256" key="12">
    <source>
        <dbReference type="SAM" id="MobiDB-lite"/>
    </source>
</evidence>
<keyword evidence="10" id="KW-0325">Glycoprotein</keyword>
<evidence type="ECO:0000259" key="14">
    <source>
        <dbReference type="PROSITE" id="PS50893"/>
    </source>
</evidence>
<dbReference type="FunFam" id="3.40.50.300:FF:000205">
    <property type="entry name" value="ABC transporter B family member 4"/>
    <property type="match status" value="1"/>
</dbReference>
<dbReference type="InterPro" id="IPR027417">
    <property type="entry name" value="P-loop_NTPase"/>
</dbReference>
<feature type="transmembrane region" description="Helical" evidence="13">
    <location>
        <begin position="1283"/>
        <end position="1304"/>
    </location>
</feature>
<evidence type="ECO:0000256" key="8">
    <source>
        <dbReference type="ARBA" id="ARBA00022989"/>
    </source>
</evidence>
<feature type="transmembrane region" description="Helical" evidence="13">
    <location>
        <begin position="1246"/>
        <end position="1271"/>
    </location>
</feature>
<keyword evidence="6" id="KW-0547">Nucleotide-binding</keyword>
<reference evidence="16" key="1">
    <citation type="journal article" date="2023" name="Plant J.">
        <title>Genome sequences and population genomics provide insights into the demographic history, inbreeding, and mutation load of two 'living fossil' tree species of Dipteronia.</title>
        <authorList>
            <person name="Feng Y."/>
            <person name="Comes H.P."/>
            <person name="Chen J."/>
            <person name="Zhu S."/>
            <person name="Lu R."/>
            <person name="Zhang X."/>
            <person name="Li P."/>
            <person name="Qiu J."/>
            <person name="Olsen K.M."/>
            <person name="Qiu Y."/>
        </authorList>
    </citation>
    <scope>NUCLEOTIDE SEQUENCE</scope>
    <source>
        <strain evidence="16">NBL</strain>
    </source>
</reference>
<feature type="compositionally biased region" description="Basic and acidic residues" evidence="12">
    <location>
        <begin position="167"/>
        <end position="176"/>
    </location>
</feature>
<feature type="transmembrane region" description="Helical" evidence="13">
    <location>
        <begin position="496"/>
        <end position="515"/>
    </location>
</feature>
<protein>
    <submittedName>
        <fullName evidence="16">Uncharacterized protein</fullName>
    </submittedName>
</protein>
<dbReference type="FunFam" id="3.40.50.300:FF:000066">
    <property type="entry name" value="ABC transporter B family member 1"/>
    <property type="match status" value="1"/>
</dbReference>
<evidence type="ECO:0000256" key="5">
    <source>
        <dbReference type="ARBA" id="ARBA00022737"/>
    </source>
</evidence>
<dbReference type="PROSITE" id="PS50893">
    <property type="entry name" value="ABC_TRANSPORTER_2"/>
    <property type="match status" value="2"/>
</dbReference>
<keyword evidence="9 13" id="KW-0472">Membrane</keyword>
<feature type="transmembrane region" description="Helical" evidence="13">
    <location>
        <begin position="418"/>
        <end position="441"/>
    </location>
</feature>
<dbReference type="CDD" id="cd03249">
    <property type="entry name" value="ABC_MTABC3_MDL1_MDL2"/>
    <property type="match status" value="1"/>
</dbReference>
<dbReference type="InterPro" id="IPR017871">
    <property type="entry name" value="ABC_transporter-like_CS"/>
</dbReference>
<feature type="domain" description="ABC transporter" evidence="14">
    <location>
        <begin position="1345"/>
        <end position="1581"/>
    </location>
</feature>
<feature type="compositionally biased region" description="Polar residues" evidence="12">
    <location>
        <begin position="1"/>
        <end position="13"/>
    </location>
</feature>
<feature type="transmembrane region" description="Helical" evidence="13">
    <location>
        <begin position="1167"/>
        <end position="1188"/>
    </location>
</feature>
<dbReference type="FunFam" id="1.20.1560.10:FF:000155">
    <property type="entry name" value="ATP-binding cassette transporter, subfamily B, member 2, group MDR/PGP protein PpABCB2"/>
    <property type="match status" value="1"/>
</dbReference>
<evidence type="ECO:0000256" key="2">
    <source>
        <dbReference type="ARBA" id="ARBA00007577"/>
    </source>
</evidence>
<evidence type="ECO:0000313" key="17">
    <source>
        <dbReference type="Proteomes" id="UP001281410"/>
    </source>
</evidence>
<feature type="region of interest" description="Disordered" evidence="12">
    <location>
        <begin position="1"/>
        <end position="62"/>
    </location>
</feature>
<keyword evidence="7" id="KW-0067">ATP-binding</keyword>
<keyword evidence="3" id="KW-0813">Transport</keyword>
<dbReference type="InterPro" id="IPR036640">
    <property type="entry name" value="ABC1_TM_sf"/>
</dbReference>
<evidence type="ECO:0000256" key="13">
    <source>
        <dbReference type="SAM" id="Phobius"/>
    </source>
</evidence>
<keyword evidence="8 13" id="KW-1133">Transmembrane helix</keyword>
<evidence type="ECO:0000313" key="16">
    <source>
        <dbReference type="EMBL" id="KAK3220580.1"/>
    </source>
</evidence>
<comment type="subunit">
    <text evidence="11">Interacts with 1-naphthylphthalamic acid (NPA).</text>
</comment>
<feature type="region of interest" description="Disordered" evidence="12">
    <location>
        <begin position="167"/>
        <end position="186"/>
    </location>
</feature>
<dbReference type="SMART" id="SM00382">
    <property type="entry name" value="AAA"/>
    <property type="match status" value="2"/>
</dbReference>
<dbReference type="CDD" id="cd18578">
    <property type="entry name" value="ABC_6TM_Pgp_ABCB1_D2_like"/>
    <property type="match status" value="1"/>
</dbReference>
<evidence type="ECO:0000256" key="1">
    <source>
        <dbReference type="ARBA" id="ARBA00004651"/>
    </source>
</evidence>
<feature type="transmembrane region" description="Helical" evidence="13">
    <location>
        <begin position="1143"/>
        <end position="1161"/>
    </location>
</feature>
<feature type="transmembrane region" description="Helical" evidence="13">
    <location>
        <begin position="1021"/>
        <end position="1042"/>
    </location>
</feature>
<feature type="domain" description="ABC transmembrane type-1" evidence="15">
    <location>
        <begin position="370"/>
        <end position="639"/>
    </location>
</feature>
<comment type="caution">
    <text evidence="16">The sequence shown here is derived from an EMBL/GenBank/DDBJ whole genome shotgun (WGS) entry which is preliminary data.</text>
</comment>
<dbReference type="Gene3D" id="3.40.50.300">
    <property type="entry name" value="P-loop containing nucleotide triphosphate hydrolases"/>
    <property type="match status" value="2"/>
</dbReference>
<dbReference type="PROSITE" id="PS00211">
    <property type="entry name" value="ABC_TRANSPORTER_1"/>
    <property type="match status" value="2"/>
</dbReference>
<dbReference type="Gene3D" id="1.20.1560.10">
    <property type="entry name" value="ABC transporter type 1, transmembrane domain"/>
    <property type="match status" value="2"/>
</dbReference>
<dbReference type="PANTHER" id="PTHR43394">
    <property type="entry name" value="ATP-DEPENDENT PERMEASE MDL1, MITOCHONDRIAL"/>
    <property type="match status" value="1"/>
</dbReference>
<evidence type="ECO:0000259" key="15">
    <source>
        <dbReference type="PROSITE" id="PS50929"/>
    </source>
</evidence>
<dbReference type="InterPro" id="IPR011527">
    <property type="entry name" value="ABC1_TM_dom"/>
</dbReference>
<dbReference type="GO" id="GO:0016887">
    <property type="term" value="F:ATP hydrolysis activity"/>
    <property type="evidence" value="ECO:0007669"/>
    <property type="project" value="InterPro"/>
</dbReference>
<dbReference type="Proteomes" id="UP001281410">
    <property type="component" value="Unassembled WGS sequence"/>
</dbReference>
<evidence type="ECO:0000256" key="3">
    <source>
        <dbReference type="ARBA" id="ARBA00022448"/>
    </source>
</evidence>
<feature type="transmembrane region" description="Helical" evidence="13">
    <location>
        <begin position="521"/>
        <end position="542"/>
    </location>
</feature>
<dbReference type="GO" id="GO:0090374">
    <property type="term" value="P:oligopeptide export from mitochondrion"/>
    <property type="evidence" value="ECO:0007669"/>
    <property type="project" value="TreeGrafter"/>
</dbReference>
<dbReference type="PROSITE" id="PS50929">
    <property type="entry name" value="ABC_TM1F"/>
    <property type="match status" value="2"/>
</dbReference>
<dbReference type="PANTHER" id="PTHR43394:SF11">
    <property type="entry name" value="ATP-BINDING CASSETTE TRANSPORTER"/>
    <property type="match status" value="1"/>
</dbReference>